<gene>
    <name evidence="1" type="ORF">AVDCRST_MAG66-217</name>
</gene>
<sequence length="37" mass="4103">WRGAPWWPASPPISPIRINLIGGCLVDKPLPLPATRR</sequence>
<dbReference type="AlphaFoldDB" id="A0A6J4NE10"/>
<feature type="non-terminal residue" evidence="1">
    <location>
        <position position="37"/>
    </location>
</feature>
<accession>A0A6J4NE10</accession>
<feature type="non-terminal residue" evidence="1">
    <location>
        <position position="1"/>
    </location>
</feature>
<organism evidence="1">
    <name type="scientific">uncultured Pseudonocardia sp</name>
    <dbReference type="NCBI Taxonomy" id="211455"/>
    <lineage>
        <taxon>Bacteria</taxon>
        <taxon>Bacillati</taxon>
        <taxon>Actinomycetota</taxon>
        <taxon>Actinomycetes</taxon>
        <taxon>Pseudonocardiales</taxon>
        <taxon>Pseudonocardiaceae</taxon>
        <taxon>Pseudonocardia</taxon>
        <taxon>environmental samples</taxon>
    </lineage>
</organism>
<protein>
    <submittedName>
        <fullName evidence="1">Uncharacterized protein</fullName>
    </submittedName>
</protein>
<evidence type="ECO:0000313" key="1">
    <source>
        <dbReference type="EMBL" id="CAA9380212.1"/>
    </source>
</evidence>
<proteinExistence type="predicted"/>
<reference evidence="1" key="1">
    <citation type="submission" date="2020-02" db="EMBL/GenBank/DDBJ databases">
        <authorList>
            <person name="Meier V. D."/>
        </authorList>
    </citation>
    <scope>NUCLEOTIDE SEQUENCE</scope>
    <source>
        <strain evidence="1">AVDCRST_MAG66</strain>
    </source>
</reference>
<dbReference type="EMBL" id="CADCUS010000034">
    <property type="protein sequence ID" value="CAA9380212.1"/>
    <property type="molecule type" value="Genomic_DNA"/>
</dbReference>
<name>A0A6J4NE10_9PSEU</name>